<gene>
    <name evidence="1" type="ORF">DVK85_13430</name>
</gene>
<protein>
    <submittedName>
        <fullName evidence="1">Uncharacterized protein</fullName>
    </submittedName>
</protein>
<dbReference type="AlphaFoldDB" id="A0A345HF15"/>
<accession>A0A345HF15</accession>
<dbReference type="KEGG" id="fat:DVK85_13430"/>
<evidence type="ECO:0000313" key="1">
    <source>
        <dbReference type="EMBL" id="AXG75175.1"/>
    </source>
</evidence>
<keyword evidence="2" id="KW-1185">Reference proteome</keyword>
<evidence type="ECO:0000313" key="2">
    <source>
        <dbReference type="Proteomes" id="UP000253951"/>
    </source>
</evidence>
<organism evidence="1 2">
    <name type="scientific">Flavobacterium arcticum</name>
    <dbReference type="NCBI Taxonomy" id="1784713"/>
    <lineage>
        <taxon>Bacteria</taxon>
        <taxon>Pseudomonadati</taxon>
        <taxon>Bacteroidota</taxon>
        <taxon>Flavobacteriia</taxon>
        <taxon>Flavobacteriales</taxon>
        <taxon>Flavobacteriaceae</taxon>
        <taxon>Flavobacterium</taxon>
    </lineage>
</organism>
<reference evidence="1 2" key="1">
    <citation type="submission" date="2018-07" db="EMBL/GenBank/DDBJ databases">
        <title>Complete genome sequence of Flavobacterium arcticum type strain SM1502T.</title>
        <authorList>
            <person name="Li Y."/>
            <person name="Li D.-D."/>
        </authorList>
    </citation>
    <scope>NUCLEOTIDE SEQUENCE [LARGE SCALE GENOMIC DNA]</scope>
    <source>
        <strain evidence="1 2">SM1502</strain>
    </source>
</reference>
<proteinExistence type="predicted"/>
<dbReference type="Proteomes" id="UP000253951">
    <property type="component" value="Chromosome"/>
</dbReference>
<name>A0A345HF15_9FLAO</name>
<dbReference type="EMBL" id="CP031188">
    <property type="protein sequence ID" value="AXG75175.1"/>
    <property type="molecule type" value="Genomic_DNA"/>
</dbReference>
<sequence length="221" mass="25345">MAVCFLYIYEYKTVTMKFTFILLLSLVLATGCKTKTTDTAPETFNITSSKGLAIGTITFEGEKPVNDIYRFFYEPTSGDKKFIRQNDGKIEIKARIKSEPAYNGDFDSKKTYLFVIEREPGSYAFTQYNYLDHIGYSGMVSNSKKFAIPFDIKKGEITYIGELTYIENAQPGTPRVVIWDKFDRDKKEFKKKYPNINWDITKNNTVKKGDTGGGIIDFMEQ</sequence>